<accession>A0A1B9G2T3</accession>
<dbReference type="OrthoDB" id="5835829at2759"/>
<keyword evidence="3" id="KW-1185">Reference proteome</keyword>
<dbReference type="KEGG" id="kbi:30209535"/>
<name>A0A1B9G2T3_9TREE</name>
<sequence>MTSTSESNAKHYLFVPQGIRGHLRPAIHTIPNLLARSPNALATILVPVGHHQPAVKEFQEYSLDTDERVKIVYYGSKETETDGNDKSHAKTNLEGMMVFFNDIVKVLEENYEKIMKGEPIYDALLNDEVSTHARSPDVVLVEVQTTPFSVPICEKINEKLGKKVSMALWTPISGNYTAWCACDPYQGRAYRHRVEEMFKAPEEDRTKVYNEQLGENEDVVHVPDNAFHVFEAQPNQPDNFINIVLGCIPVLPRATMVHSWPSFLGQEYKKAAAELGIKVLQIGAQLPDHSEKEAALVDGPLKDFLDKALIKKGEDSVIYIR</sequence>
<dbReference type="VEuPathDB" id="FungiDB:I302_05136"/>
<dbReference type="EMBL" id="KI894021">
    <property type="protein sequence ID" value="OCF25320.1"/>
    <property type="molecule type" value="Genomic_DNA"/>
</dbReference>
<dbReference type="SUPFAM" id="SSF53756">
    <property type="entry name" value="UDP-Glycosyltransferase/glycogen phosphorylase"/>
    <property type="match status" value="1"/>
</dbReference>
<evidence type="ECO:0000313" key="3">
    <source>
        <dbReference type="Proteomes" id="UP000092730"/>
    </source>
</evidence>
<dbReference type="Gene3D" id="3.40.50.2000">
    <property type="entry name" value="Glycogen Phosphorylase B"/>
    <property type="match status" value="1"/>
</dbReference>
<reference evidence="1" key="1">
    <citation type="submission" date="2013-07" db="EMBL/GenBank/DDBJ databases">
        <title>The Genome Sequence of Cryptococcus bestiolae CBS10118.</title>
        <authorList>
            <consortium name="The Broad Institute Genome Sequencing Platform"/>
            <person name="Cuomo C."/>
            <person name="Litvintseva A."/>
            <person name="Chen Y."/>
            <person name="Heitman J."/>
            <person name="Sun S."/>
            <person name="Springer D."/>
            <person name="Dromer F."/>
            <person name="Young S.K."/>
            <person name="Zeng Q."/>
            <person name="Gargeya S."/>
            <person name="Fitzgerald M."/>
            <person name="Abouelleil A."/>
            <person name="Alvarado L."/>
            <person name="Berlin A.M."/>
            <person name="Chapman S.B."/>
            <person name="Dewar J."/>
            <person name="Goldberg J."/>
            <person name="Griggs A."/>
            <person name="Gujja S."/>
            <person name="Hansen M."/>
            <person name="Howarth C."/>
            <person name="Imamovic A."/>
            <person name="Larimer J."/>
            <person name="McCowan C."/>
            <person name="Murphy C."/>
            <person name="Pearson M."/>
            <person name="Priest M."/>
            <person name="Roberts A."/>
            <person name="Saif S."/>
            <person name="Shea T."/>
            <person name="Sykes S."/>
            <person name="Wortman J."/>
            <person name="Nusbaum C."/>
            <person name="Birren B."/>
        </authorList>
    </citation>
    <scope>NUCLEOTIDE SEQUENCE [LARGE SCALE GENOMIC DNA]</scope>
    <source>
        <strain evidence="1">CBS 10118</strain>
    </source>
</reference>
<dbReference type="RefSeq" id="XP_019046390.1">
    <property type="nucleotide sequence ID" value="XM_019191760.1"/>
</dbReference>
<evidence type="ECO:0000313" key="1">
    <source>
        <dbReference type="EMBL" id="OCF25320.1"/>
    </source>
</evidence>
<dbReference type="AlphaFoldDB" id="A0A1B9G2T3"/>
<dbReference type="GeneID" id="30209535"/>
<proteinExistence type="predicted"/>
<protein>
    <submittedName>
        <fullName evidence="1">Uncharacterized protein</fullName>
    </submittedName>
</protein>
<reference evidence="2" key="4">
    <citation type="submission" date="2024-02" db="EMBL/GenBank/DDBJ databases">
        <title>Comparative genomics of Cryptococcus and Kwoniella reveals pathogenesis evolution and contrasting modes of karyotype evolution via chromosome fusion or intercentromeric recombination.</title>
        <authorList>
            <person name="Coelho M.A."/>
            <person name="David-Palma M."/>
            <person name="Shea T."/>
            <person name="Bowers K."/>
            <person name="McGinley-Smith S."/>
            <person name="Mohammad A.W."/>
            <person name="Gnirke A."/>
            <person name="Yurkov A.M."/>
            <person name="Nowrousian M."/>
            <person name="Sun S."/>
            <person name="Cuomo C.A."/>
            <person name="Heitman J."/>
        </authorList>
    </citation>
    <scope>NUCLEOTIDE SEQUENCE</scope>
    <source>
        <strain evidence="2">CBS 10118</strain>
    </source>
</reference>
<organism evidence="1">
    <name type="scientific">Kwoniella bestiolae CBS 10118</name>
    <dbReference type="NCBI Taxonomy" id="1296100"/>
    <lineage>
        <taxon>Eukaryota</taxon>
        <taxon>Fungi</taxon>
        <taxon>Dikarya</taxon>
        <taxon>Basidiomycota</taxon>
        <taxon>Agaricomycotina</taxon>
        <taxon>Tremellomycetes</taxon>
        <taxon>Tremellales</taxon>
        <taxon>Cryptococcaceae</taxon>
        <taxon>Kwoniella</taxon>
    </lineage>
</organism>
<dbReference type="Proteomes" id="UP000092730">
    <property type="component" value="Chromosome 4"/>
</dbReference>
<reference evidence="2" key="2">
    <citation type="submission" date="2013-07" db="EMBL/GenBank/DDBJ databases">
        <authorList>
            <consortium name="The Broad Institute Genome Sequencing Platform"/>
            <person name="Cuomo C."/>
            <person name="Litvintseva A."/>
            <person name="Chen Y."/>
            <person name="Heitman J."/>
            <person name="Sun S."/>
            <person name="Springer D."/>
            <person name="Dromer F."/>
            <person name="Young S.K."/>
            <person name="Zeng Q."/>
            <person name="Gargeya S."/>
            <person name="Fitzgerald M."/>
            <person name="Abouelleil A."/>
            <person name="Alvarado L."/>
            <person name="Berlin A.M."/>
            <person name="Chapman S.B."/>
            <person name="Dewar J."/>
            <person name="Goldberg J."/>
            <person name="Griggs A."/>
            <person name="Gujja S."/>
            <person name="Hansen M."/>
            <person name="Howarth C."/>
            <person name="Imamovic A."/>
            <person name="Larimer J."/>
            <person name="McCowan C."/>
            <person name="Murphy C."/>
            <person name="Pearson M."/>
            <person name="Priest M."/>
            <person name="Roberts A."/>
            <person name="Saif S."/>
            <person name="Shea T."/>
            <person name="Sykes S."/>
            <person name="Wortman J."/>
            <person name="Nusbaum C."/>
            <person name="Birren B."/>
        </authorList>
    </citation>
    <scope>NUCLEOTIDE SEQUENCE</scope>
    <source>
        <strain evidence="2">CBS 10118</strain>
    </source>
</reference>
<gene>
    <name evidence="1" type="ORF">I302_05136</name>
    <name evidence="2" type="ORF">I302_106012</name>
</gene>
<evidence type="ECO:0000313" key="2">
    <source>
        <dbReference type="EMBL" id="WVW83987.1"/>
    </source>
</evidence>
<reference evidence="1" key="3">
    <citation type="submission" date="2014-01" db="EMBL/GenBank/DDBJ databases">
        <title>Evolution of pathogenesis and genome organization in the Tremellales.</title>
        <authorList>
            <person name="Cuomo C."/>
            <person name="Litvintseva A."/>
            <person name="Heitman J."/>
            <person name="Chen Y."/>
            <person name="Sun S."/>
            <person name="Springer D."/>
            <person name="Dromer F."/>
            <person name="Young S."/>
            <person name="Zeng Q."/>
            <person name="Chapman S."/>
            <person name="Gujja S."/>
            <person name="Saif S."/>
            <person name="Birren B."/>
        </authorList>
    </citation>
    <scope>NUCLEOTIDE SEQUENCE</scope>
    <source>
        <strain evidence="1">CBS 10118</strain>
    </source>
</reference>
<dbReference type="EMBL" id="CP144544">
    <property type="protein sequence ID" value="WVW83987.1"/>
    <property type="molecule type" value="Genomic_DNA"/>
</dbReference>